<sequence>MVEKTAVERAFIGLMEERIHQVAREKAMNDPEYASADGRKSSIFERLRDSLTTEKQRSLLDDLEGAWTYAGGLMQEFAYRQGIEDSPMIHNELKKFGISVTNDHSKRD</sequence>
<gene>
    <name evidence="1" type="ORF">AMD02_14910</name>
</gene>
<reference evidence="1" key="1">
    <citation type="submission" date="2015-08" db="EMBL/GenBank/DDBJ databases">
        <title>Complete DNA Sequence of Pseudomonas syringae pv. actinidiae, the Causal Agent of Kiwifruit Canker Disease.</title>
        <authorList>
            <person name="Rikkerink E.H.A."/>
            <person name="Fineran P.C."/>
        </authorList>
    </citation>
    <scope>NUCLEOTIDE SEQUENCE</scope>
    <source>
        <strain evidence="1">DSM 13666</strain>
    </source>
</reference>
<name>A0A0M0KNP7_ALKHA</name>
<dbReference type="AlphaFoldDB" id="A0A0M0KNP7"/>
<comment type="caution">
    <text evidence="1">The sequence shown here is derived from an EMBL/GenBank/DDBJ whole genome shotgun (WGS) entry which is preliminary data.</text>
</comment>
<accession>A0A0M0KNP7</accession>
<dbReference type="EMBL" id="LILD01000001">
    <property type="protein sequence ID" value="KOO39993.1"/>
    <property type="molecule type" value="Genomic_DNA"/>
</dbReference>
<dbReference type="RefSeq" id="WP_053431839.1">
    <property type="nucleotide sequence ID" value="NZ_CP040441.1"/>
</dbReference>
<dbReference type="GeneID" id="87596582"/>
<proteinExistence type="predicted"/>
<evidence type="ECO:0000313" key="1">
    <source>
        <dbReference type="EMBL" id="KOO39993.1"/>
    </source>
</evidence>
<protein>
    <submittedName>
        <fullName evidence="1">Uncharacterized protein</fullName>
    </submittedName>
</protein>
<dbReference type="PATRIC" id="fig|136160.3.peg.3460"/>
<organism evidence="1">
    <name type="scientific">Halalkalibacterium halodurans</name>
    <name type="common">Bacillus halodurans</name>
    <dbReference type="NCBI Taxonomy" id="86665"/>
    <lineage>
        <taxon>Bacteria</taxon>
        <taxon>Bacillati</taxon>
        <taxon>Bacillota</taxon>
        <taxon>Bacilli</taxon>
        <taxon>Bacillales</taxon>
        <taxon>Bacillaceae</taxon>
        <taxon>Halalkalibacterium (ex Joshi et al. 2022)</taxon>
    </lineage>
</organism>